<evidence type="ECO:0000313" key="23">
    <source>
        <dbReference type="Proteomes" id="UP000282269"/>
    </source>
</evidence>
<dbReference type="EMBL" id="CP011056">
    <property type="protein sequence ID" value="AKA76254.1"/>
    <property type="molecule type" value="Genomic_DNA"/>
</dbReference>
<evidence type="ECO:0000313" key="13">
    <source>
        <dbReference type="Proteomes" id="UP000033057"/>
    </source>
</evidence>
<dbReference type="GeneID" id="1455387"/>
<dbReference type="Proteomes" id="UP000273443">
    <property type="component" value="Chromosome"/>
</dbReference>
<evidence type="ECO:0000313" key="15">
    <source>
        <dbReference type="Proteomes" id="UP000033106"/>
    </source>
</evidence>
<dbReference type="SUPFAM" id="SSF56281">
    <property type="entry name" value="Metallo-hydrolase/oxidoreductase"/>
    <property type="match status" value="1"/>
</dbReference>
<sequence length="180" mass="20688">MSIAKIQRNVYVIGGKLIDDNDTNAYLVYDDEKNYYTLIDTTTGANIRYVIESLLEILKGKDKLKYVILTSCKFENSGGLYYIYNLFKPITIAHFPDSIMIRKGECENRLYTPSPISLEIKQKQYILDNLLILLSKNITNGNIVVKYNDVLFSGSNTKITQYSKYIKYICDVNKCRSVSD</sequence>
<evidence type="ECO:0000313" key="24">
    <source>
        <dbReference type="Proteomes" id="UP000594632"/>
    </source>
</evidence>
<reference evidence="1" key="5">
    <citation type="submission" date="2018-10" db="EMBL/GenBank/DDBJ databases">
        <authorList>
            <person name="McCarthy S."/>
            <person name="Gradnigo J."/>
            <person name="Johnson T."/>
            <person name="Payne S."/>
            <person name="Lipzen A."/>
            <person name="Schackwitz W."/>
            <person name="Martin J."/>
            <person name="Moriyama E."/>
            <person name="Blum P."/>
        </authorList>
    </citation>
    <scope>NUCLEOTIDE SEQUENCE</scope>
    <source>
        <strain evidence="1">SARC-B</strain>
        <strain evidence="2">SARC-C</strain>
        <strain evidence="3">SULA</strain>
    </source>
</reference>
<dbReference type="Proteomes" id="UP000278715">
    <property type="component" value="Chromosome"/>
</dbReference>
<reference evidence="17 18" key="4">
    <citation type="journal article" date="2018" name="Proc. Natl. Acad. Sci. U.S.A.">
        <title>Nonmutational mechanism of inheritance in the Archaeon Sulfolobus solfataricus.</title>
        <authorList>
            <person name="Payne S."/>
            <person name="McCarthy S."/>
            <person name="Johnson T."/>
            <person name="North E."/>
            <person name="Blum P."/>
        </authorList>
    </citation>
    <scope>NUCLEOTIDE SEQUENCE [LARGE SCALE GENOMIC DNA]</scope>
    <source>
        <strain evidence="5 17">SARC-H</strain>
        <strain evidence="6 21">SARC-I</strain>
        <strain evidence="8 22">SARC-N</strain>
        <strain evidence="9 23">SARC-O</strain>
        <strain evidence="10 18">SUL120</strain>
        <strain evidence="4 19">SULG</strain>
        <strain evidence="7 20">SULM</strain>
    </source>
</reference>
<dbReference type="EMBL" id="CP011055">
    <property type="protein sequence ID" value="AKA73556.1"/>
    <property type="molecule type" value="Genomic_DNA"/>
</dbReference>
<dbReference type="KEGG" id="ssoa:SULA_1253"/>
<dbReference type="GeneID" id="44129205"/>
<dbReference type="EMBL" id="CP033237">
    <property type="protein sequence ID" value="AZF73264.1"/>
    <property type="molecule type" value="Genomic_DNA"/>
</dbReference>
<evidence type="ECO:0000313" key="8">
    <source>
        <dbReference type="EMBL" id="AZF78496.1"/>
    </source>
</evidence>
<accession>A0A0E3GTC0</accession>
<evidence type="ECO:0000313" key="21">
    <source>
        <dbReference type="Proteomes" id="UP000275843"/>
    </source>
</evidence>
<reference evidence="16" key="2">
    <citation type="submission" date="2016-04" db="EMBL/GenBank/DDBJ databases">
        <authorList>
            <person name="Shah S.A."/>
            <person name="Garrett R.A."/>
        </authorList>
    </citation>
    <scope>NUCLEOTIDE SEQUENCE [LARGE SCALE GENOMIC DNA]</scope>
    <source>
        <strain evidence="16">ATCC 35091 / DSM 1616 / JCM 8930 / NBRC 15331 / P1</strain>
    </source>
</reference>
<evidence type="ECO:0000313" key="22">
    <source>
        <dbReference type="Proteomes" id="UP000278715"/>
    </source>
</evidence>
<evidence type="ECO:0000313" key="10">
    <source>
        <dbReference type="EMBL" id="AZF83741.1"/>
    </source>
</evidence>
<name>A0A0E3GTC0_SACSO</name>
<evidence type="ECO:0000313" key="17">
    <source>
        <dbReference type="Proteomes" id="UP000267993"/>
    </source>
</evidence>
<evidence type="ECO:0000313" key="3">
    <source>
        <dbReference type="EMBL" id="AKA78946.1"/>
    </source>
</evidence>
<gene>
    <name evidence="11" type="ORF">HFC64_12670</name>
    <name evidence="12" type="ORF">SSOP1_0221</name>
    <name evidence="3" type="ORF">SULA_1253</name>
    <name evidence="1" type="ORF">SULB_1254</name>
    <name evidence="2" type="ORF">SULC_1252</name>
    <name evidence="4" type="ORF">SULG_06195</name>
    <name evidence="5" type="ORF">SULH_06195</name>
    <name evidence="6" type="ORF">SULI_06195</name>
    <name evidence="7" type="ORF">SULM_06195</name>
    <name evidence="8" type="ORF">SULN_06195</name>
    <name evidence="9" type="ORF">SULO_06205</name>
    <name evidence="10" type="ORF">SULZ_06440</name>
</gene>
<dbReference type="Proteomes" id="UP000267993">
    <property type="component" value="Chromosome"/>
</dbReference>
<dbReference type="AlphaFoldDB" id="A0A0E3GTC0"/>
<protein>
    <submittedName>
        <fullName evidence="1 12">Hydrolase</fullName>
    </submittedName>
</protein>
<evidence type="ECO:0000313" key="6">
    <source>
        <dbReference type="EMBL" id="AZF73264.1"/>
    </source>
</evidence>
<dbReference type="OrthoDB" id="35660at2157"/>
<reference evidence="11 24" key="6">
    <citation type="journal article" date="2020" name="Nat. Commun.">
        <title>The structures of two archaeal type IV pili illuminate evolutionary relationships.</title>
        <authorList>
            <person name="Wang F."/>
            <person name="Baquero D.P."/>
            <person name="Su Z."/>
            <person name="Beltran L.C."/>
            <person name="Prangishvili D."/>
            <person name="Krupovic M."/>
            <person name="Egelman E.H."/>
        </authorList>
    </citation>
    <scope>NUCLEOTIDE SEQUENCE [LARGE SCALE GENOMIC DNA]</scope>
    <source>
        <strain evidence="11 24">POZ149</strain>
    </source>
</reference>
<reference evidence="12" key="3">
    <citation type="submission" date="2016-04" db="EMBL/GenBank/DDBJ databases">
        <authorList>
            <person name="Evans L.H."/>
            <person name="Alamgir A."/>
            <person name="Owens N."/>
            <person name="Weber N.D."/>
            <person name="Virtaneva K."/>
            <person name="Barbian K."/>
            <person name="Babar A."/>
            <person name="Rosenke K."/>
        </authorList>
    </citation>
    <scope>NUCLEOTIDE SEQUENCE</scope>
    <source>
        <strain evidence="12">P1</strain>
    </source>
</reference>
<evidence type="ECO:0000313" key="7">
    <source>
        <dbReference type="EMBL" id="AZF75889.1"/>
    </source>
</evidence>
<dbReference type="Proteomes" id="UP000033106">
    <property type="component" value="Chromosome"/>
</dbReference>
<evidence type="ECO:0000313" key="4">
    <source>
        <dbReference type="EMBL" id="AZF68024.1"/>
    </source>
</evidence>
<dbReference type="KEGG" id="ssol:SULB_1254"/>
<evidence type="ECO:0000313" key="16">
    <source>
        <dbReference type="Proteomes" id="UP000076770"/>
    </source>
</evidence>
<dbReference type="InterPro" id="IPR036866">
    <property type="entry name" value="RibonucZ/Hydroxyglut_hydro"/>
</dbReference>
<evidence type="ECO:0000313" key="19">
    <source>
        <dbReference type="Proteomes" id="UP000273194"/>
    </source>
</evidence>
<dbReference type="Proteomes" id="UP000033085">
    <property type="component" value="Chromosome"/>
</dbReference>
<keyword evidence="1" id="KW-0378">Hydrolase</keyword>
<dbReference type="Proteomes" id="UP000033057">
    <property type="component" value="Chromosome"/>
</dbReference>
<dbReference type="EMBL" id="CP033238">
    <property type="protein sequence ID" value="AZF75889.1"/>
    <property type="molecule type" value="Genomic_DNA"/>
</dbReference>
<dbReference type="Proteomes" id="UP000269431">
    <property type="component" value="Chromosome"/>
</dbReference>
<organism evidence="1 14">
    <name type="scientific">Saccharolobus solfataricus</name>
    <name type="common">Sulfolobus solfataricus</name>
    <dbReference type="NCBI Taxonomy" id="2287"/>
    <lineage>
        <taxon>Archaea</taxon>
        <taxon>Thermoproteota</taxon>
        <taxon>Thermoprotei</taxon>
        <taxon>Sulfolobales</taxon>
        <taxon>Sulfolobaceae</taxon>
        <taxon>Saccharolobus</taxon>
    </lineage>
</organism>
<proteinExistence type="predicted"/>
<reference evidence="13 14" key="1">
    <citation type="journal article" date="2015" name="Genome Announc.">
        <title>Complete Genome Sequence of Sulfolobus solfataricus Strain 98/2 and Evolved Derivatives.</title>
        <authorList>
            <person name="McCarthy S."/>
            <person name="Gradnigo J."/>
            <person name="Johnson T."/>
            <person name="Payne S."/>
            <person name="Lipzen A."/>
            <person name="Martin J."/>
            <person name="Schackwitz W."/>
            <person name="Moriyama E."/>
            <person name="Blum P."/>
        </authorList>
    </citation>
    <scope>NUCLEOTIDE SEQUENCE [LARGE SCALE GENOMIC DNA]</scope>
    <source>
        <strain evidence="13">98/2 SULC</strain>
        <strain evidence="1">SARC-B</strain>
        <strain evidence="2">SARC-C</strain>
        <strain evidence="3 15">SULA</strain>
        <strain evidence="14">SULB</strain>
    </source>
</reference>
<dbReference type="Proteomes" id="UP000594632">
    <property type="component" value="Chromosome"/>
</dbReference>
<dbReference type="Proteomes" id="UP000076770">
    <property type="component" value="Chromosome i"/>
</dbReference>
<evidence type="ECO:0000313" key="5">
    <source>
        <dbReference type="EMBL" id="AZF70644.1"/>
    </source>
</evidence>
<dbReference type="OMA" id="SCAKEEY"/>
<evidence type="ECO:0000313" key="9">
    <source>
        <dbReference type="EMBL" id="AZF81102.1"/>
    </source>
</evidence>
<dbReference type="EMBL" id="CP033239">
    <property type="protein sequence ID" value="AZF78496.1"/>
    <property type="molecule type" value="Genomic_DNA"/>
</dbReference>
<evidence type="ECO:0000313" key="20">
    <source>
        <dbReference type="Proteomes" id="UP000273443"/>
    </source>
</evidence>
<dbReference type="EMBL" id="LT549890">
    <property type="protein sequence ID" value="SAI83775.1"/>
    <property type="molecule type" value="Genomic_DNA"/>
</dbReference>
<dbReference type="Proteomes" id="UP000275843">
    <property type="component" value="Chromosome"/>
</dbReference>
<dbReference type="RefSeq" id="WP_009990491.1">
    <property type="nucleotide sequence ID" value="NZ_CP011055.2"/>
</dbReference>
<dbReference type="Proteomes" id="UP000273194">
    <property type="component" value="Chromosome"/>
</dbReference>
<dbReference type="Gene3D" id="3.60.15.10">
    <property type="entry name" value="Ribonuclease Z/Hydroxyacylglutathione hydrolase-like"/>
    <property type="match status" value="1"/>
</dbReference>
<dbReference type="PATRIC" id="fig|2287.6.peg.1307"/>
<evidence type="ECO:0000313" key="18">
    <source>
        <dbReference type="Proteomes" id="UP000269431"/>
    </source>
</evidence>
<dbReference type="Proteomes" id="UP000282269">
    <property type="component" value="Chromosome"/>
</dbReference>
<dbReference type="GO" id="GO:0016787">
    <property type="term" value="F:hydrolase activity"/>
    <property type="evidence" value="ECO:0007669"/>
    <property type="project" value="UniProtKB-KW"/>
</dbReference>
<evidence type="ECO:0000313" key="2">
    <source>
        <dbReference type="EMBL" id="AKA76254.1"/>
    </source>
</evidence>
<evidence type="ECO:0000313" key="11">
    <source>
        <dbReference type="EMBL" id="QPG50543.1"/>
    </source>
</evidence>
<dbReference type="EMBL" id="CP033241">
    <property type="protein sequence ID" value="AZF83741.1"/>
    <property type="molecule type" value="Genomic_DNA"/>
</dbReference>
<evidence type="ECO:0000313" key="14">
    <source>
        <dbReference type="Proteomes" id="UP000033085"/>
    </source>
</evidence>
<evidence type="ECO:0000313" key="1">
    <source>
        <dbReference type="EMBL" id="AKA73556.1"/>
    </source>
</evidence>
<dbReference type="EMBL" id="CP011057">
    <property type="protein sequence ID" value="AKA78946.1"/>
    <property type="molecule type" value="Genomic_DNA"/>
</dbReference>
<dbReference type="EMBL" id="CP033236">
    <property type="protein sequence ID" value="AZF70644.1"/>
    <property type="molecule type" value="Genomic_DNA"/>
</dbReference>
<dbReference type="KEGG" id="ssof:SULC_1252"/>
<dbReference type="EMBL" id="CP033240">
    <property type="protein sequence ID" value="AZF81102.1"/>
    <property type="molecule type" value="Genomic_DNA"/>
</dbReference>
<dbReference type="EMBL" id="CP033235">
    <property type="protein sequence ID" value="AZF68024.1"/>
    <property type="molecule type" value="Genomic_DNA"/>
</dbReference>
<dbReference type="EMBL" id="CP050869">
    <property type="protein sequence ID" value="QPG50543.1"/>
    <property type="molecule type" value="Genomic_DNA"/>
</dbReference>
<evidence type="ECO:0000313" key="12">
    <source>
        <dbReference type="EMBL" id="SAI83775.1"/>
    </source>
</evidence>